<comment type="caution">
    <text evidence="1">The sequence shown here is derived from an EMBL/GenBank/DDBJ whole genome shotgun (WGS) entry which is preliminary data.</text>
</comment>
<accession>A0AAD5BU03</accession>
<evidence type="ECO:0000313" key="1">
    <source>
        <dbReference type="EMBL" id="KAI7729648.1"/>
    </source>
</evidence>
<keyword evidence="2" id="KW-1185">Reference proteome</keyword>
<name>A0AAD5BU03_AMBAR</name>
<reference evidence="1" key="1">
    <citation type="submission" date="2022-06" db="EMBL/GenBank/DDBJ databases">
        <title>Uncovering the hologenomic basis of an extraordinary plant invasion.</title>
        <authorList>
            <person name="Bieker V.C."/>
            <person name="Martin M.D."/>
            <person name="Gilbert T."/>
            <person name="Hodgins K."/>
            <person name="Battlay P."/>
            <person name="Petersen B."/>
            <person name="Wilson J."/>
        </authorList>
    </citation>
    <scope>NUCLEOTIDE SEQUENCE</scope>
    <source>
        <strain evidence="1">AA19_3_7</strain>
        <tissue evidence="1">Leaf</tissue>
    </source>
</reference>
<evidence type="ECO:0000313" key="2">
    <source>
        <dbReference type="Proteomes" id="UP001206925"/>
    </source>
</evidence>
<dbReference type="EMBL" id="JAMZMK010010949">
    <property type="protein sequence ID" value="KAI7729648.1"/>
    <property type="molecule type" value="Genomic_DNA"/>
</dbReference>
<dbReference type="Proteomes" id="UP001206925">
    <property type="component" value="Unassembled WGS sequence"/>
</dbReference>
<sequence>MFSLFFPVFSTGLLNQTQNTHTEALVHSLPVPIPFPVPVPVPDDRLTIVPGAYLLSQSLFIQLQGKES</sequence>
<organism evidence="1 2">
    <name type="scientific">Ambrosia artemisiifolia</name>
    <name type="common">Common ragweed</name>
    <dbReference type="NCBI Taxonomy" id="4212"/>
    <lineage>
        <taxon>Eukaryota</taxon>
        <taxon>Viridiplantae</taxon>
        <taxon>Streptophyta</taxon>
        <taxon>Embryophyta</taxon>
        <taxon>Tracheophyta</taxon>
        <taxon>Spermatophyta</taxon>
        <taxon>Magnoliopsida</taxon>
        <taxon>eudicotyledons</taxon>
        <taxon>Gunneridae</taxon>
        <taxon>Pentapetalae</taxon>
        <taxon>asterids</taxon>
        <taxon>campanulids</taxon>
        <taxon>Asterales</taxon>
        <taxon>Asteraceae</taxon>
        <taxon>Asteroideae</taxon>
        <taxon>Heliantheae alliance</taxon>
        <taxon>Heliantheae</taxon>
        <taxon>Ambrosia</taxon>
    </lineage>
</organism>
<dbReference type="AlphaFoldDB" id="A0AAD5BU03"/>
<proteinExistence type="predicted"/>
<gene>
    <name evidence="1" type="ORF">M8C21_025211</name>
</gene>
<protein>
    <submittedName>
        <fullName evidence="1">Uncharacterized protein</fullName>
    </submittedName>
</protein>